<dbReference type="SUPFAM" id="SSF55681">
    <property type="entry name" value="Class II aaRS and biotin synthetases"/>
    <property type="match status" value="1"/>
</dbReference>
<keyword evidence="5" id="KW-0648">Protein biosynthesis</keyword>
<dbReference type="InterPro" id="IPR033730">
    <property type="entry name" value="ProRS_core_prok"/>
</dbReference>
<evidence type="ECO:0000256" key="7">
    <source>
        <dbReference type="ARBA" id="ARBA00029731"/>
    </source>
</evidence>
<dbReference type="AlphaFoldDB" id="A0AAN0J8W5"/>
<protein>
    <recommendedName>
        <fullName evidence="1">proline--tRNA ligase</fullName>
        <ecNumber evidence="1">6.1.1.15</ecNumber>
    </recommendedName>
    <alternativeName>
        <fullName evidence="7">Prolyl-tRNA synthetase</fullName>
    </alternativeName>
</protein>
<dbReference type="GO" id="GO:0004827">
    <property type="term" value="F:proline-tRNA ligase activity"/>
    <property type="evidence" value="ECO:0007669"/>
    <property type="project" value="UniProtKB-EC"/>
</dbReference>
<dbReference type="EnsemblMetazoa" id="XM_019997633.1">
    <property type="protein sequence ID" value="XP_019853192.1"/>
    <property type="gene ID" value="LOC100634398"/>
</dbReference>
<dbReference type="InterPro" id="IPR006195">
    <property type="entry name" value="aa-tRNA-synth_II"/>
</dbReference>
<dbReference type="PRINTS" id="PR01046">
    <property type="entry name" value="TRNASYNTHPRO"/>
</dbReference>
<reference evidence="10" key="2">
    <citation type="submission" date="2024-06" db="UniProtKB">
        <authorList>
            <consortium name="EnsemblMetazoa"/>
        </authorList>
    </citation>
    <scope>IDENTIFICATION</scope>
</reference>
<dbReference type="PROSITE" id="PS50862">
    <property type="entry name" value="AA_TRNA_LIGASE_II"/>
    <property type="match status" value="1"/>
</dbReference>
<accession>A0AAN0J8W5</accession>
<dbReference type="Pfam" id="PF03129">
    <property type="entry name" value="HGTP_anticodon"/>
    <property type="match status" value="1"/>
</dbReference>
<evidence type="ECO:0000256" key="2">
    <source>
        <dbReference type="ARBA" id="ARBA00022598"/>
    </source>
</evidence>
<dbReference type="Gene3D" id="3.30.930.10">
    <property type="entry name" value="Bira Bifunctional Protein, Domain 2"/>
    <property type="match status" value="1"/>
</dbReference>
<proteinExistence type="predicted"/>
<dbReference type="GO" id="GO:0006433">
    <property type="term" value="P:prolyl-tRNA aminoacylation"/>
    <property type="evidence" value="ECO:0007669"/>
    <property type="project" value="InterPro"/>
</dbReference>
<keyword evidence="6" id="KW-0030">Aminoacyl-tRNA synthetase</keyword>
<dbReference type="KEGG" id="aqu:100634398"/>
<evidence type="ECO:0000256" key="5">
    <source>
        <dbReference type="ARBA" id="ARBA00022917"/>
    </source>
</evidence>
<dbReference type="InterPro" id="IPR045864">
    <property type="entry name" value="aa-tRNA-synth_II/BPL/LPL"/>
</dbReference>
<dbReference type="EC" id="6.1.1.15" evidence="1"/>
<organism evidence="10 11">
    <name type="scientific">Amphimedon queenslandica</name>
    <name type="common">Sponge</name>
    <dbReference type="NCBI Taxonomy" id="400682"/>
    <lineage>
        <taxon>Eukaryota</taxon>
        <taxon>Metazoa</taxon>
        <taxon>Porifera</taxon>
        <taxon>Demospongiae</taxon>
        <taxon>Heteroscleromorpha</taxon>
        <taxon>Haplosclerida</taxon>
        <taxon>Niphatidae</taxon>
        <taxon>Amphimedon</taxon>
    </lineage>
</organism>
<dbReference type="PANTHER" id="PTHR42753">
    <property type="entry name" value="MITOCHONDRIAL RIBOSOME PROTEIN L39/PROLYL-TRNA LIGASE FAMILY MEMBER"/>
    <property type="match status" value="1"/>
</dbReference>
<dbReference type="RefSeq" id="XP_019853192.1">
    <property type="nucleotide sequence ID" value="XM_019997633.1"/>
</dbReference>
<dbReference type="Gene3D" id="3.40.50.800">
    <property type="entry name" value="Anticodon-binding domain"/>
    <property type="match status" value="1"/>
</dbReference>
<dbReference type="InterPro" id="IPR050062">
    <property type="entry name" value="Pro-tRNA_synthetase"/>
</dbReference>
<dbReference type="InterPro" id="IPR002316">
    <property type="entry name" value="Pro-tRNA-ligase_IIa"/>
</dbReference>
<dbReference type="GO" id="GO:0005739">
    <property type="term" value="C:mitochondrion"/>
    <property type="evidence" value="ECO:0007669"/>
    <property type="project" value="TreeGrafter"/>
</dbReference>
<evidence type="ECO:0000256" key="6">
    <source>
        <dbReference type="ARBA" id="ARBA00023146"/>
    </source>
</evidence>
<evidence type="ECO:0000256" key="3">
    <source>
        <dbReference type="ARBA" id="ARBA00022741"/>
    </source>
</evidence>
<reference evidence="11" key="1">
    <citation type="journal article" date="2010" name="Nature">
        <title>The Amphimedon queenslandica genome and the evolution of animal complexity.</title>
        <authorList>
            <person name="Srivastava M."/>
            <person name="Simakov O."/>
            <person name="Chapman J."/>
            <person name="Fahey B."/>
            <person name="Gauthier M.E."/>
            <person name="Mitros T."/>
            <person name="Richards G.S."/>
            <person name="Conaco C."/>
            <person name="Dacre M."/>
            <person name="Hellsten U."/>
            <person name="Larroux C."/>
            <person name="Putnam N.H."/>
            <person name="Stanke M."/>
            <person name="Adamska M."/>
            <person name="Darling A."/>
            <person name="Degnan S.M."/>
            <person name="Oakley T.H."/>
            <person name="Plachetzki D.C."/>
            <person name="Zhai Y."/>
            <person name="Adamski M."/>
            <person name="Calcino A."/>
            <person name="Cummins S.F."/>
            <person name="Goodstein D.M."/>
            <person name="Harris C."/>
            <person name="Jackson D.J."/>
            <person name="Leys S.P."/>
            <person name="Shu S."/>
            <person name="Woodcroft B.J."/>
            <person name="Vervoort M."/>
            <person name="Kosik K.S."/>
            <person name="Manning G."/>
            <person name="Degnan B.M."/>
            <person name="Rokhsar D.S."/>
        </authorList>
    </citation>
    <scope>NUCLEOTIDE SEQUENCE [LARGE SCALE GENOMIC DNA]</scope>
</reference>
<keyword evidence="2" id="KW-0436">Ligase</keyword>
<dbReference type="CDD" id="cd00779">
    <property type="entry name" value="ProRS_core_prok"/>
    <property type="match status" value="1"/>
</dbReference>
<dbReference type="GO" id="GO:0005524">
    <property type="term" value="F:ATP binding"/>
    <property type="evidence" value="ECO:0007669"/>
    <property type="project" value="UniProtKB-KW"/>
</dbReference>
<evidence type="ECO:0000313" key="11">
    <source>
        <dbReference type="Proteomes" id="UP000007879"/>
    </source>
</evidence>
<dbReference type="Proteomes" id="UP000007879">
    <property type="component" value="Unassembled WGS sequence"/>
</dbReference>
<dbReference type="InterPro" id="IPR004154">
    <property type="entry name" value="Anticodon-bd"/>
</dbReference>
<comment type="catalytic activity">
    <reaction evidence="8">
        <text>tRNA(Pro) + L-proline + ATP = L-prolyl-tRNA(Pro) + AMP + diphosphate</text>
        <dbReference type="Rhea" id="RHEA:14305"/>
        <dbReference type="Rhea" id="RHEA-COMP:9700"/>
        <dbReference type="Rhea" id="RHEA-COMP:9702"/>
        <dbReference type="ChEBI" id="CHEBI:30616"/>
        <dbReference type="ChEBI" id="CHEBI:33019"/>
        <dbReference type="ChEBI" id="CHEBI:60039"/>
        <dbReference type="ChEBI" id="CHEBI:78442"/>
        <dbReference type="ChEBI" id="CHEBI:78532"/>
        <dbReference type="ChEBI" id="CHEBI:456215"/>
        <dbReference type="EC" id="6.1.1.15"/>
    </reaction>
</comment>
<evidence type="ECO:0000256" key="4">
    <source>
        <dbReference type="ARBA" id="ARBA00022840"/>
    </source>
</evidence>
<dbReference type="InterPro" id="IPR002314">
    <property type="entry name" value="aa-tRNA-synt_IIb"/>
</dbReference>
<dbReference type="GeneID" id="100634398"/>
<feature type="domain" description="Aminoacyl-transfer RNA synthetases class-II family profile" evidence="9">
    <location>
        <begin position="52"/>
        <end position="345"/>
    </location>
</feature>
<dbReference type="PANTHER" id="PTHR42753:SF10">
    <property type="entry name" value="PROLINE--TRNA LIGASE, MITOCHONDRIAL-RELATED"/>
    <property type="match status" value="1"/>
</dbReference>
<sequence length="453" mass="51455">MSSGGRKLVTTVNRLLAGSNTRIATSRPATQYRTNGYEYMERCGFIRQSFSGGYYLLPMGARVLHKLVSVIDQEMRSVGACKMSAPILAPAYIWKQSGRWESIGAELYRLEDRHEAQFCLGPTHEEMFTHLVATENISYRSLPLRLYQIDRKFRDEMSPQSGLMRAKEFWMKDMYTFDVSESAAIETYNEVCGAYESVFHRLLLPVTKDYYYYCHIVYTVKANQGTIGGSQSHEYHVISETAGMDTLYTCDKCGHAVNYEVTGDSATGILPDCPLNEEKCPVSQYKGVEVAHAFFLGTTYSEKFEALYDKQKLCEMGCYGIGVSRLLQTIIEHSLAVNNGRMIWPVSIAPMNVCITPLGNKKDIQLISKAMDLYDKLDSRYPGEVVLDDRSQLSIGERVRHIELLGYPIAVVIGLKLQENHFELHLQSEKDKIIKVVQVDELIETIDNILKYY</sequence>
<evidence type="ECO:0000256" key="1">
    <source>
        <dbReference type="ARBA" id="ARBA00012831"/>
    </source>
</evidence>
<evidence type="ECO:0000256" key="8">
    <source>
        <dbReference type="ARBA" id="ARBA00047671"/>
    </source>
</evidence>
<dbReference type="InterPro" id="IPR036621">
    <property type="entry name" value="Anticodon-bd_dom_sf"/>
</dbReference>
<evidence type="ECO:0000259" key="9">
    <source>
        <dbReference type="PROSITE" id="PS50862"/>
    </source>
</evidence>
<evidence type="ECO:0000313" key="10">
    <source>
        <dbReference type="EnsemblMetazoa" id="XP_019853192.1"/>
    </source>
</evidence>
<dbReference type="SUPFAM" id="SSF52954">
    <property type="entry name" value="Class II aaRS ABD-related"/>
    <property type="match status" value="1"/>
</dbReference>
<dbReference type="Pfam" id="PF00587">
    <property type="entry name" value="tRNA-synt_2b"/>
    <property type="match status" value="1"/>
</dbReference>
<keyword evidence="4" id="KW-0067">ATP-binding</keyword>
<keyword evidence="11" id="KW-1185">Reference proteome</keyword>
<keyword evidence="3" id="KW-0547">Nucleotide-binding</keyword>
<name>A0AAN0J8W5_AMPQE</name>